<evidence type="ECO:0000313" key="3">
    <source>
        <dbReference type="Proteomes" id="UP000000763"/>
    </source>
</evidence>
<organism evidence="1">
    <name type="scientific">Oryza sativa subsp. japonica</name>
    <name type="common">Rice</name>
    <dbReference type="NCBI Taxonomy" id="39947"/>
    <lineage>
        <taxon>Eukaryota</taxon>
        <taxon>Viridiplantae</taxon>
        <taxon>Streptophyta</taxon>
        <taxon>Embryophyta</taxon>
        <taxon>Tracheophyta</taxon>
        <taxon>Spermatophyta</taxon>
        <taxon>Magnoliopsida</taxon>
        <taxon>Liliopsida</taxon>
        <taxon>Poales</taxon>
        <taxon>Poaceae</taxon>
        <taxon>BOP clade</taxon>
        <taxon>Oryzoideae</taxon>
        <taxon>Oryzeae</taxon>
        <taxon>Oryzinae</taxon>
        <taxon>Oryza</taxon>
        <taxon>Oryza sativa</taxon>
    </lineage>
</organism>
<dbReference type="AlphaFoldDB" id="A0A0P0UZ56"/>
<protein>
    <submittedName>
        <fullName evidence="2">Os01g0174200 protein</fullName>
    </submittedName>
</protein>
<reference evidence="1" key="1">
    <citation type="journal article" date="2002" name="Nature">
        <title>The genome sequence and structure of rice chromosome 1.</title>
        <authorList>
            <person name="Sasaki T."/>
            <person name="Matsumoto T."/>
            <person name="Yamamoto K."/>
            <person name="Sakata K."/>
            <person name="Baba T."/>
            <person name="Katayose Y."/>
            <person name="Wu J."/>
            <person name="Niimura Y."/>
            <person name="Cheng Z."/>
            <person name="Nagamura Y."/>
            <person name="Antonio B.A."/>
            <person name="Kanamori H."/>
            <person name="Hosokawa S."/>
            <person name="Masukawa M."/>
            <person name="Arikawa K."/>
            <person name="Chiden Y."/>
            <person name="Hayashi M."/>
            <person name="Okamoto M."/>
            <person name="Ando T."/>
            <person name="Aoki H."/>
            <person name="Arita K."/>
            <person name="Hamada M."/>
            <person name="Harada C."/>
            <person name="Hijishita S."/>
            <person name="Honda M."/>
            <person name="Ichikawa Y."/>
            <person name="Idonuma A."/>
            <person name="Iijima M."/>
            <person name="Ikeda M."/>
            <person name="Ikeno M."/>
            <person name="Itoh S."/>
            <person name="Itoh T."/>
            <person name="Itoh Y."/>
            <person name="Itoh Y."/>
            <person name="Iwabuchi A."/>
            <person name="Kamiya K."/>
            <person name="Karasawa W."/>
            <person name="Katagiri S."/>
            <person name="Kikuta A."/>
            <person name="Kobayashi N."/>
            <person name="Kono I."/>
            <person name="Machita K."/>
            <person name="Maehara T."/>
            <person name="Mizuno H."/>
            <person name="Mizubayashi T."/>
            <person name="Mukai Y."/>
            <person name="Nagasaki H."/>
            <person name="Nakashima M."/>
            <person name="Nakama Y."/>
            <person name="Nakamichi Y."/>
            <person name="Nakamura M."/>
            <person name="Namiki N."/>
            <person name="Negishi M."/>
            <person name="Ohta I."/>
            <person name="Ono N."/>
            <person name="Saji S."/>
            <person name="Sakai K."/>
            <person name="Shibata M."/>
            <person name="Shimokawa T."/>
            <person name="Shomura A."/>
            <person name="Song J."/>
            <person name="Takazaki Y."/>
            <person name="Terasawa K."/>
            <person name="Tsuji K."/>
            <person name="Waki K."/>
            <person name="Yamagata H."/>
            <person name="Yamane H."/>
            <person name="Yoshiki S."/>
            <person name="Yoshihara R."/>
            <person name="Yukawa K."/>
            <person name="Zhong H."/>
            <person name="Iwama H."/>
            <person name="Endo T."/>
            <person name="Ito H."/>
            <person name="Hahn J.H."/>
            <person name="Kim H.I."/>
            <person name="Eun M.Y."/>
            <person name="Yano M."/>
            <person name="Jiang J."/>
            <person name="Gojobori T."/>
        </authorList>
    </citation>
    <scope>NUCLEOTIDE SEQUENCE</scope>
</reference>
<proteinExistence type="predicted"/>
<reference evidence="3" key="6">
    <citation type="journal article" date="2008" name="Nucleic Acids Res.">
        <title>The rice annotation project database (RAP-DB): 2008 update.</title>
        <authorList>
            <consortium name="The rice annotation project (RAP)"/>
        </authorList>
    </citation>
    <scope>GENOME REANNOTATION</scope>
    <source>
        <strain evidence="3">cv. Nipponbare</strain>
    </source>
</reference>
<reference evidence="2" key="7">
    <citation type="submission" date="2012-08" db="EMBL/GenBank/DDBJ databases">
        <title>Oryza sativa nipponbare(GA3) genomic DNA, chromosome 1.</title>
        <authorList>
            <consortium name="IRGSP(International Rice Genome Sequencing Project)"/>
        </authorList>
    </citation>
    <scope>NUCLEOTIDE SEQUENCE</scope>
</reference>
<evidence type="ECO:0000313" key="1">
    <source>
        <dbReference type="EMBL" id="BAD68118.1"/>
    </source>
</evidence>
<reference evidence="2" key="8">
    <citation type="submission" date="2012-08" db="EMBL/GenBank/DDBJ databases">
        <title>The Second Rice Annotation Project Meeting (RAP2).</title>
        <authorList>
            <consortium name="The Rice Annotation Project (RAP)"/>
        </authorList>
    </citation>
    <scope>NUCLEOTIDE SEQUENCE</scope>
</reference>
<evidence type="ECO:0000313" key="2">
    <source>
        <dbReference type="EMBL" id="BAF04076.1"/>
    </source>
</evidence>
<gene>
    <name evidence="2" type="ordered locus">Os01g0174200</name>
    <name evidence="1" type="ORF">OSJNBa0089K24.20</name>
</gene>
<reference evidence="2" key="5">
    <citation type="journal article" date="2008" name="Nucleic Acids Res.">
        <title>The Rice Annotation Project Database (RAP-DB): 2008 update.</title>
        <authorList>
            <consortium name="The Rice Annotation Project (RAP)"/>
            <person name="Tanaka T."/>
            <person name="Antonio B.A."/>
            <person name="Kikuchi S."/>
            <person name="Matsumoto T."/>
            <person name="Nagamura Y."/>
            <person name="Numa H."/>
            <person name="Sakai H."/>
            <person name="Wu J."/>
            <person name="Itoh T."/>
            <person name="Sasaki T."/>
            <person name="Aono R."/>
            <person name="Fujii Y."/>
            <person name="Habara T."/>
            <person name="Harada E."/>
            <person name="Kanno M."/>
            <person name="Kawahara Y."/>
            <person name="Kawashima H."/>
            <person name="Kubooka H."/>
            <person name="Matsuya A."/>
            <person name="Nakaoka H."/>
            <person name="Saichi N."/>
            <person name="Sanbonmatsu R."/>
            <person name="Sato Y."/>
            <person name="Shinso Y."/>
            <person name="Suzuki M."/>
            <person name="Takeda J."/>
            <person name="Tanino M."/>
            <person name="Todokoro F."/>
            <person name="Yamaguchi K."/>
            <person name="Yamamoto N."/>
            <person name="Yamasaki C."/>
            <person name="Imanishi T."/>
            <person name="Okido T."/>
            <person name="Tada M."/>
            <person name="Ikeo K."/>
            <person name="Tateno Y."/>
            <person name="Gojobori T."/>
            <person name="Lin Y.C."/>
            <person name="Wei F.J."/>
            <person name="Hsing Y.I."/>
            <person name="Zhao Q."/>
            <person name="Han B."/>
            <person name="Kramer M.R."/>
            <person name="McCombie R.W."/>
            <person name="Lonsdale D."/>
            <person name="O'Donovan C.C."/>
            <person name="Whitfield E.J."/>
            <person name="Apweiler R."/>
            <person name="Koyanagi K.O."/>
            <person name="Khurana J.P."/>
            <person name="Raghuvanshi S."/>
            <person name="Singh N.K."/>
            <person name="Tyagi A.K."/>
            <person name="Haberer G."/>
            <person name="Fujisawa M."/>
            <person name="Hosokawa S."/>
            <person name="Ito Y."/>
            <person name="Ikawa H."/>
            <person name="Shibata M."/>
            <person name="Yamamoto M."/>
            <person name="Bruskiewich R.M."/>
            <person name="Hoen D.R."/>
            <person name="Bureau TE."/>
            <person name="Namiki N."/>
            <person name="Ohyanagi H."/>
            <person name="Sakai Y."/>
            <person name="Nobushima S."/>
            <person name="Sakata K."/>
            <person name="Barrero R.A."/>
            <person name="Sato Y."/>
            <person name="Souvorov A."/>
            <person name="Smith-White B."/>
            <person name="Tatusova T."/>
            <person name="An S."/>
            <person name="An G."/>
            <person name="OOta S."/>
            <person name="Fuks G."/>
            <person name="Messing J."/>
            <person name="Christie K.R."/>
            <person name="Lieberherr D."/>
            <person name="Kim H."/>
            <person name="Zuccolo A."/>
            <person name="Wing R.A."/>
            <person name="Nobuta K."/>
            <person name="Green P.J."/>
            <person name="Lu C."/>
            <person name="Meyers BC."/>
            <person name="Chaparro C."/>
            <person name="Piegu B."/>
            <person name="Panaud O."/>
            <person name="Echeverria M."/>
        </authorList>
    </citation>
    <scope>NUCLEOTIDE SEQUENCE</scope>
</reference>
<dbReference type="Gramene" id="Os01t0174200-01">
    <property type="protein sequence ID" value="Os01t0174200-01"/>
    <property type="gene ID" value="Os01g0174200"/>
</dbReference>
<dbReference type="EMBL" id="AP003215">
    <property type="protein sequence ID" value="BAD68118.1"/>
    <property type="molecule type" value="Genomic_DNA"/>
</dbReference>
<name>A0A0P0UZ56_ORYSJ</name>
<sequence length="99" mass="11348">MVLCRRKMARPLVAPAAAWSWCRGGTRDRRRRWRSGCRRRRGGGIWNWNHVVASRRGFGFLFPLLGWDSCGKRGEKKAARFGLLRARVWGIGGQLEPSP</sequence>
<reference evidence="2 3" key="2">
    <citation type="journal article" date="2005" name="Nature">
        <title>The map-based sequence of the rice genome.</title>
        <authorList>
            <consortium name="International rice genome sequencing project (IRGSP)"/>
            <person name="Matsumoto T."/>
            <person name="Wu J."/>
            <person name="Kanamori H."/>
            <person name="Katayose Y."/>
            <person name="Fujisawa M."/>
            <person name="Namiki N."/>
            <person name="Mizuno H."/>
            <person name="Yamamoto K."/>
            <person name="Antonio B.A."/>
            <person name="Baba T."/>
            <person name="Sakata K."/>
            <person name="Nagamura Y."/>
            <person name="Aoki H."/>
            <person name="Arikawa K."/>
            <person name="Arita K."/>
            <person name="Bito T."/>
            <person name="Chiden Y."/>
            <person name="Fujitsuka N."/>
            <person name="Fukunaka R."/>
            <person name="Hamada M."/>
            <person name="Harada C."/>
            <person name="Hayashi A."/>
            <person name="Hijishita S."/>
            <person name="Honda M."/>
            <person name="Hosokawa S."/>
            <person name="Ichikawa Y."/>
            <person name="Idonuma A."/>
            <person name="Iijima M."/>
            <person name="Ikeda M."/>
            <person name="Ikeno M."/>
            <person name="Ito K."/>
            <person name="Ito S."/>
            <person name="Ito T."/>
            <person name="Ito Y."/>
            <person name="Ito Y."/>
            <person name="Iwabuchi A."/>
            <person name="Kamiya K."/>
            <person name="Karasawa W."/>
            <person name="Kurita K."/>
            <person name="Katagiri S."/>
            <person name="Kikuta A."/>
            <person name="Kobayashi H."/>
            <person name="Kobayashi N."/>
            <person name="Machita K."/>
            <person name="Maehara T."/>
            <person name="Masukawa M."/>
            <person name="Mizubayashi T."/>
            <person name="Mukai Y."/>
            <person name="Nagasaki H."/>
            <person name="Nagata Y."/>
            <person name="Naito S."/>
            <person name="Nakashima M."/>
            <person name="Nakama Y."/>
            <person name="Nakamichi Y."/>
            <person name="Nakamura M."/>
            <person name="Meguro A."/>
            <person name="Negishi M."/>
            <person name="Ohta I."/>
            <person name="Ohta T."/>
            <person name="Okamoto M."/>
            <person name="Ono N."/>
            <person name="Saji S."/>
            <person name="Sakaguchi M."/>
            <person name="Sakai K."/>
            <person name="Shibata M."/>
            <person name="Shimokawa T."/>
            <person name="Song J."/>
            <person name="Takazaki Y."/>
            <person name="Terasawa K."/>
            <person name="Tsugane M."/>
            <person name="Tsuji K."/>
            <person name="Ueda S."/>
            <person name="Waki K."/>
            <person name="Yamagata H."/>
            <person name="Yamamoto M."/>
            <person name="Yamamoto S."/>
            <person name="Yamane H."/>
            <person name="Yoshiki S."/>
            <person name="Yoshihara R."/>
            <person name="Yukawa K."/>
            <person name="Zhong H."/>
            <person name="Yano M."/>
            <person name="Yuan Q."/>
            <person name="Ouyang S."/>
            <person name="Liu J."/>
            <person name="Jones K.M."/>
            <person name="Gansberger K."/>
            <person name="Moffat K."/>
            <person name="Hill J."/>
            <person name="Bera J."/>
            <person name="Fadrosh D."/>
            <person name="Jin S."/>
            <person name="Johri S."/>
            <person name="Kim M."/>
            <person name="Overton L."/>
            <person name="Reardon M."/>
            <person name="Tsitrin T."/>
            <person name="Vuong H."/>
            <person name="Weaver B."/>
            <person name="Ciecko A."/>
            <person name="Tallon L."/>
            <person name="Jackson J."/>
            <person name="Pai G."/>
            <person name="Aken S.V."/>
            <person name="Utterback T."/>
            <person name="Reidmuller S."/>
            <person name="Feldblyum T."/>
            <person name="Hsiao J."/>
            <person name="Zismann V."/>
            <person name="Iobst S."/>
            <person name="de Vazeille A.R."/>
            <person name="Buell C.R."/>
            <person name="Ying K."/>
            <person name="Li Y."/>
            <person name="Lu T."/>
            <person name="Huang Y."/>
            <person name="Zhao Q."/>
            <person name="Feng Q."/>
            <person name="Zhang L."/>
            <person name="Zhu J."/>
            <person name="Weng Q."/>
            <person name="Mu J."/>
            <person name="Lu Y."/>
            <person name="Fan D."/>
            <person name="Liu Y."/>
            <person name="Guan J."/>
            <person name="Zhang Y."/>
            <person name="Yu S."/>
            <person name="Liu X."/>
            <person name="Zhang Y."/>
            <person name="Hong G."/>
            <person name="Han B."/>
            <person name="Choisne N."/>
            <person name="Demange N."/>
            <person name="Orjeda G."/>
            <person name="Samain S."/>
            <person name="Cattolico L."/>
            <person name="Pelletier E."/>
            <person name="Couloux A."/>
            <person name="Segurens B."/>
            <person name="Wincker P."/>
            <person name="D'Hont A."/>
            <person name="Scarpelli C."/>
            <person name="Weissenbach J."/>
            <person name="Salanoubat M."/>
            <person name="Quetier F."/>
            <person name="Yu Y."/>
            <person name="Kim H.R."/>
            <person name="Rambo T."/>
            <person name="Currie J."/>
            <person name="Collura K."/>
            <person name="Luo M."/>
            <person name="Yang T."/>
            <person name="Ammiraju J.S.S."/>
            <person name="Engler F."/>
            <person name="Soderlund C."/>
            <person name="Wing R.A."/>
            <person name="Palmer L.E."/>
            <person name="de la Bastide M."/>
            <person name="Spiegel L."/>
            <person name="Nascimento L."/>
            <person name="Zutavern T."/>
            <person name="O'Shaughnessy A."/>
            <person name="Dike S."/>
            <person name="Dedhia N."/>
            <person name="Preston R."/>
            <person name="Balija V."/>
            <person name="McCombie W.R."/>
            <person name="Chow T."/>
            <person name="Chen H."/>
            <person name="Chung M."/>
            <person name="Chen C."/>
            <person name="Shaw J."/>
            <person name="Wu H."/>
            <person name="Hsiao K."/>
            <person name="Chao Y."/>
            <person name="Chu M."/>
            <person name="Cheng C."/>
            <person name="Hour A."/>
            <person name="Lee P."/>
            <person name="Lin S."/>
            <person name="Lin Y."/>
            <person name="Liou J."/>
            <person name="Liu S."/>
            <person name="Hsing Y."/>
            <person name="Raghuvanshi S."/>
            <person name="Mohanty A."/>
            <person name="Bharti A.K."/>
            <person name="Gaur A."/>
            <person name="Gupta V."/>
            <person name="Kumar D."/>
            <person name="Ravi V."/>
            <person name="Vij S."/>
            <person name="Kapur A."/>
            <person name="Khurana P."/>
            <person name="Khurana P."/>
            <person name="Khurana J.P."/>
            <person name="Tyagi A.K."/>
            <person name="Gaikwad K."/>
            <person name="Singh A."/>
            <person name="Dalal V."/>
            <person name="Srivastava S."/>
            <person name="Dixit A."/>
            <person name="Pal A.K."/>
            <person name="Ghazi I.A."/>
            <person name="Yadav M."/>
            <person name="Pandit A."/>
            <person name="Bhargava A."/>
            <person name="Sureshbabu K."/>
            <person name="Batra K."/>
            <person name="Sharma T.R."/>
            <person name="Mohapatra T."/>
            <person name="Singh N.K."/>
            <person name="Messing J."/>
            <person name="Nelson A.B."/>
            <person name="Fuks G."/>
            <person name="Kavchok S."/>
            <person name="Keizer G."/>
            <person name="Linton E."/>
            <person name="Llaca V."/>
            <person name="Song R."/>
            <person name="Tanyolac B."/>
            <person name="Young S."/>
            <person name="Ho-Il K."/>
            <person name="Hahn J.H."/>
            <person name="Sangsakoo G."/>
            <person name="Vanavichit A."/>
            <person name="de Mattos Luiz.A.T."/>
            <person name="Zimmer P.D."/>
            <person name="Malone G."/>
            <person name="Dellagostin O."/>
            <person name="de Oliveira A.C."/>
            <person name="Bevan M."/>
            <person name="Bancroft I."/>
            <person name="Minx P."/>
            <person name="Cordum H."/>
            <person name="Wilson R."/>
            <person name="Cheng Z."/>
            <person name="Jin W."/>
            <person name="Jiang J."/>
            <person name="Leong S.A."/>
            <person name="Iwama H."/>
            <person name="Gojobori T."/>
            <person name="Itoh T."/>
            <person name="Niimura Y."/>
            <person name="Fujii Y."/>
            <person name="Habara T."/>
            <person name="Sakai H."/>
            <person name="Sato Y."/>
            <person name="Wilson G."/>
            <person name="Kumar K."/>
            <person name="McCouch S."/>
            <person name="Juretic N."/>
            <person name="Hoen D."/>
            <person name="Wright S."/>
            <person name="Bruskiewich R."/>
            <person name="Bureau T."/>
            <person name="Miyao A."/>
            <person name="Hirochika H."/>
            <person name="Nishikawa T."/>
            <person name="Kadowaki K."/>
            <person name="Sugiura M."/>
            <person name="Burr B."/>
            <person name="Sasaki T."/>
        </authorList>
    </citation>
    <scope>NUCLEOTIDE SEQUENCE [LARGE SCALE GENOMIC DNA]</scope>
    <source>
        <strain evidence="3">cv. Nipponbare</strain>
    </source>
</reference>
<reference evidence="2" key="3">
    <citation type="journal article" date="2006" name="Nucleic Acids Res.">
        <title>The Rice Annotation Project Database (RAP-DB): hub for Oryza sativa ssp. japonica genome information.</title>
        <authorList>
            <person name="Ohyanagi H."/>
            <person name="Tanaka T."/>
            <person name="Sakai H."/>
            <person name="Shigemoto Y."/>
            <person name="Yamaguchi K."/>
            <person name="Habara T."/>
            <person name="Fujii Y."/>
            <person name="Antonio B.A."/>
            <person name="Nagamura Y."/>
            <person name="Imanishi T."/>
            <person name="Ikeo K."/>
            <person name="Itoh T."/>
            <person name="Gojobori T."/>
            <person name="Sasaki T."/>
        </authorList>
    </citation>
    <scope>NUCLEOTIDE SEQUENCE</scope>
</reference>
<dbReference type="Proteomes" id="UP000817658">
    <property type="component" value="Chromosome 1"/>
</dbReference>
<dbReference type="Proteomes" id="UP000000763">
    <property type="component" value="Chromosome 1"/>
</dbReference>
<dbReference type="EMBL" id="AP008207">
    <property type="protein sequence ID" value="BAF04076.1"/>
    <property type="molecule type" value="Genomic_DNA"/>
</dbReference>
<accession>A0A0P0UZ56</accession>
<dbReference type="KEGG" id="dosa:Os01g0174200"/>
<reference evidence="2" key="4">
    <citation type="journal article" date="2007" name="Genome Res.">
        <title>Curated Genome Annotation of Oryza sativa ssp. japonica and Comparative Genome Analysis with Arabidopsis thaliana.</title>
        <authorList>
            <consortium name="The Rice Annotation Project (RAP)"/>
            <person name="Itoh T."/>
            <person name="Tanaka T."/>
            <person name="Barrero R.A."/>
            <person name="Yamasaki C."/>
            <person name="Fujii Y."/>
            <person name="Hilton P.B."/>
            <person name="Antonio B.A."/>
            <person name="Aono H."/>
            <person name="Apweiler R."/>
            <person name="Bruskiewich R."/>
            <person name="Bureau T."/>
            <person name="Burr F."/>
            <person name="Costa de Oliveira A."/>
            <person name="Fuks G."/>
            <person name="Habara T."/>
            <person name="Haberer G."/>
            <person name="Han B."/>
            <person name="Harada E."/>
            <person name="Hiraki A.T."/>
            <person name="Hirochika H."/>
            <person name="Hoen D."/>
            <person name="Hokari H."/>
            <person name="Hosokawa S."/>
            <person name="Hsing Y."/>
            <person name="Ikawa H."/>
            <person name="Ikeo K."/>
            <person name="Imanishi T."/>
            <person name="Ito Y."/>
            <person name="Jaiswal P."/>
            <person name="Kanno M."/>
            <person name="Kawahara Y."/>
            <person name="Kawamura T."/>
            <person name="Kawashima H."/>
            <person name="Khurana J.P."/>
            <person name="Kikuchi S."/>
            <person name="Komatsu S."/>
            <person name="Koyanagi K.O."/>
            <person name="Kubooka H."/>
            <person name="Lieberherr D."/>
            <person name="Lin Y.C."/>
            <person name="Lonsdale D."/>
            <person name="Matsumoto T."/>
            <person name="Matsuya A."/>
            <person name="McCombie W.R."/>
            <person name="Messing J."/>
            <person name="Miyao A."/>
            <person name="Mulder N."/>
            <person name="Nagamura Y."/>
            <person name="Nam J."/>
            <person name="Namiki N."/>
            <person name="Numa H."/>
            <person name="Nurimoto S."/>
            <person name="O'donovan C."/>
            <person name="Ohyanagi H."/>
            <person name="Okido T."/>
            <person name="Oota S."/>
            <person name="Osato N."/>
            <person name="Palmer L.E."/>
            <person name="Quetier F."/>
            <person name="Raghuvanshi S."/>
            <person name="Saichi N."/>
            <person name="Sakai H."/>
            <person name="Sakai Y."/>
            <person name="Sakata K."/>
            <person name="Sakurai T."/>
            <person name="Sato F."/>
            <person name="Sato Y."/>
            <person name="Schoof H."/>
            <person name="Seki M."/>
            <person name="Shibata M."/>
            <person name="Shimizu Y."/>
            <person name="Shinozaki K."/>
            <person name="Shinso Y."/>
            <person name="Singh N.K."/>
            <person name="Smith-White B."/>
            <person name="Takeda J."/>
            <person name="Tanino M."/>
            <person name="Tatusova T."/>
            <person name="Thongjuea S."/>
            <person name="Todokoro F."/>
            <person name="Tsugane M."/>
            <person name="Tyagi A.K."/>
            <person name="Vanavichit A."/>
            <person name="Wang A."/>
            <person name="Wing R.A."/>
            <person name="Yamaguchi K."/>
            <person name="Yamamoto M."/>
            <person name="Yamamoto N."/>
            <person name="Yu Y."/>
            <person name="Zhang H."/>
            <person name="Zhao Q."/>
            <person name="Higo K."/>
            <person name="Burr B."/>
            <person name="Gojobori T."/>
            <person name="Sasaki T."/>
        </authorList>
    </citation>
    <scope>NUCLEOTIDE SEQUENCE</scope>
</reference>